<feature type="domain" description="Jacalin-type lectin" evidence="3">
    <location>
        <begin position="2"/>
        <end position="144"/>
    </location>
</feature>
<keyword evidence="5" id="KW-1185">Reference proteome</keyword>
<dbReference type="InterPro" id="IPR033734">
    <property type="entry name" value="Jacalin-like_lectin_dom_plant"/>
</dbReference>
<dbReference type="SUPFAM" id="SSF51101">
    <property type="entry name" value="Mannose-binding lectins"/>
    <property type="match status" value="3"/>
</dbReference>
<dbReference type="AlphaFoldDB" id="A0A8X7PE35"/>
<evidence type="ECO:0000313" key="5">
    <source>
        <dbReference type="Proteomes" id="UP000886595"/>
    </source>
</evidence>
<sequence>MTQRLEAEGSKNGRYIWDDGFNHDDVTKIYVRGGSDGIQFIRFDYIMKGQLNNGSFHGQSYKGFTQTFEINHLKHEHLESVNGYYTKSTGVQALQFKTNLRISELMEYDDKGTKFTLAVHEKKITGFQGSKQSNIYSLGAYFTWITPTRMEAKGGNGEGVTKIHVRGGRKGIQYIKFEYVKDGQLKDGPVHGSISGGGFEPVFEIRHVDQECLVSVEGNYDVQFKTNSNTSKRMGYNKDARMFFGDDHGNKTHLFGVKEFELNYPFEYVTSVEGSYDNISGAITMLRLKTNRQTSPDFGVGTTSSFVVHKDNHMIVGFHGKSGNLLLHKIGVHVIPI</sequence>
<dbReference type="EMBL" id="JAAMPC010000016">
    <property type="protein sequence ID" value="KAG2250699.1"/>
    <property type="molecule type" value="Genomic_DNA"/>
</dbReference>
<evidence type="ECO:0000259" key="3">
    <source>
        <dbReference type="PROSITE" id="PS51752"/>
    </source>
</evidence>
<dbReference type="PANTHER" id="PTHR47293">
    <property type="entry name" value="JACALIN-RELATED LECTIN 3"/>
    <property type="match status" value="1"/>
</dbReference>
<dbReference type="PANTHER" id="PTHR47293:SF73">
    <property type="entry name" value="JACALIN-RELATED LECTIN 46-RELATED"/>
    <property type="match status" value="1"/>
</dbReference>
<dbReference type="InterPro" id="IPR036404">
    <property type="entry name" value="Jacalin-like_lectin_dom_sf"/>
</dbReference>
<dbReference type="Gene3D" id="2.100.10.30">
    <property type="entry name" value="Jacalin-like lectin domain"/>
    <property type="match status" value="3"/>
</dbReference>
<evidence type="ECO:0000256" key="1">
    <source>
        <dbReference type="ARBA" id="ARBA00006568"/>
    </source>
</evidence>
<comment type="similarity">
    <text evidence="1">Belongs to the jacalin lectin family.</text>
</comment>
<gene>
    <name evidence="4" type="ORF">Bca52824_080835</name>
</gene>
<dbReference type="InterPro" id="IPR001229">
    <property type="entry name" value="Jacalin-like_lectin_dom"/>
</dbReference>
<accession>A0A8X7PE35</accession>
<dbReference type="GO" id="GO:0030246">
    <property type="term" value="F:carbohydrate binding"/>
    <property type="evidence" value="ECO:0007669"/>
    <property type="project" value="UniProtKB-KW"/>
</dbReference>
<dbReference type="OrthoDB" id="1022189at2759"/>
<feature type="domain" description="Jacalin-type lectin" evidence="3">
    <location>
        <begin position="154"/>
        <end position="336"/>
    </location>
</feature>
<protein>
    <recommendedName>
        <fullName evidence="3">Jacalin-type lectin domain-containing protein</fullName>
    </recommendedName>
</protein>
<reference evidence="4 5" key="1">
    <citation type="submission" date="2020-02" db="EMBL/GenBank/DDBJ databases">
        <authorList>
            <person name="Ma Q."/>
            <person name="Huang Y."/>
            <person name="Song X."/>
            <person name="Pei D."/>
        </authorList>
    </citation>
    <scope>NUCLEOTIDE SEQUENCE [LARGE SCALE GENOMIC DNA]</scope>
    <source>
        <strain evidence="4">Sxm20200214</strain>
        <tissue evidence="4">Leaf</tissue>
    </source>
</reference>
<organism evidence="4 5">
    <name type="scientific">Brassica carinata</name>
    <name type="common">Ethiopian mustard</name>
    <name type="synonym">Abyssinian cabbage</name>
    <dbReference type="NCBI Taxonomy" id="52824"/>
    <lineage>
        <taxon>Eukaryota</taxon>
        <taxon>Viridiplantae</taxon>
        <taxon>Streptophyta</taxon>
        <taxon>Embryophyta</taxon>
        <taxon>Tracheophyta</taxon>
        <taxon>Spermatophyta</taxon>
        <taxon>Magnoliopsida</taxon>
        <taxon>eudicotyledons</taxon>
        <taxon>Gunneridae</taxon>
        <taxon>Pentapetalae</taxon>
        <taxon>rosids</taxon>
        <taxon>malvids</taxon>
        <taxon>Brassicales</taxon>
        <taxon>Brassicaceae</taxon>
        <taxon>Brassiceae</taxon>
        <taxon>Brassica</taxon>
    </lineage>
</organism>
<keyword evidence="2" id="KW-0430">Lectin</keyword>
<dbReference type="Proteomes" id="UP000886595">
    <property type="component" value="Unassembled WGS sequence"/>
</dbReference>
<dbReference type="SMART" id="SM00915">
    <property type="entry name" value="Jacalin"/>
    <property type="match status" value="2"/>
</dbReference>
<proteinExistence type="inferred from homology"/>
<evidence type="ECO:0000256" key="2">
    <source>
        <dbReference type="ARBA" id="ARBA00022734"/>
    </source>
</evidence>
<dbReference type="CDD" id="cd09612">
    <property type="entry name" value="Jacalin"/>
    <property type="match status" value="2"/>
</dbReference>
<dbReference type="FunFam" id="2.100.10.30:FF:000001">
    <property type="entry name" value="Jacalin-related lectin 33"/>
    <property type="match status" value="1"/>
</dbReference>
<dbReference type="PROSITE" id="PS51752">
    <property type="entry name" value="JACALIN_LECTIN"/>
    <property type="match status" value="2"/>
</dbReference>
<comment type="caution">
    <text evidence="4">The sequence shown here is derived from an EMBL/GenBank/DDBJ whole genome shotgun (WGS) entry which is preliminary data.</text>
</comment>
<dbReference type="Pfam" id="PF01419">
    <property type="entry name" value="Jacalin"/>
    <property type="match status" value="2"/>
</dbReference>
<name>A0A8X7PE35_BRACI</name>
<evidence type="ECO:0000313" key="4">
    <source>
        <dbReference type="EMBL" id="KAG2250699.1"/>
    </source>
</evidence>